<name>A0A016WGH6_9BILA</name>
<dbReference type="AlphaFoldDB" id="A0A016WGH6"/>
<protein>
    <submittedName>
        <fullName evidence="1">Uncharacterized protein</fullName>
    </submittedName>
</protein>
<sequence length="73" mass="8290">MTKQKSKKRGTNCVVCSIDVPVGTGSSTSRSNFKLLQRMRERIHCVLPFLLQRQPLWTLVSDVSTFGEYTTRA</sequence>
<dbReference type="Proteomes" id="UP000024635">
    <property type="component" value="Unassembled WGS sequence"/>
</dbReference>
<evidence type="ECO:0000313" key="2">
    <source>
        <dbReference type="Proteomes" id="UP000024635"/>
    </source>
</evidence>
<dbReference type="EMBL" id="JARK01000300">
    <property type="protein sequence ID" value="EYC38716.1"/>
    <property type="molecule type" value="Genomic_DNA"/>
</dbReference>
<evidence type="ECO:0000313" key="1">
    <source>
        <dbReference type="EMBL" id="EYC38716.1"/>
    </source>
</evidence>
<keyword evidence="2" id="KW-1185">Reference proteome</keyword>
<comment type="caution">
    <text evidence="1">The sequence shown here is derived from an EMBL/GenBank/DDBJ whole genome shotgun (WGS) entry which is preliminary data.</text>
</comment>
<accession>A0A016WGH6</accession>
<reference evidence="2" key="1">
    <citation type="journal article" date="2015" name="Nat. Genet.">
        <title>The genome and transcriptome of the zoonotic hookworm Ancylostoma ceylanicum identify infection-specific gene families.</title>
        <authorList>
            <person name="Schwarz E.M."/>
            <person name="Hu Y."/>
            <person name="Antoshechkin I."/>
            <person name="Miller M.M."/>
            <person name="Sternberg P.W."/>
            <person name="Aroian R.V."/>
        </authorList>
    </citation>
    <scope>NUCLEOTIDE SEQUENCE</scope>
    <source>
        <strain evidence="2">HY135</strain>
    </source>
</reference>
<gene>
    <name evidence="1" type="primary">Acey_s0700.g1640</name>
    <name evidence="1" type="ORF">Y032_0700g1640</name>
</gene>
<organism evidence="1 2">
    <name type="scientific">Ancylostoma ceylanicum</name>
    <dbReference type="NCBI Taxonomy" id="53326"/>
    <lineage>
        <taxon>Eukaryota</taxon>
        <taxon>Metazoa</taxon>
        <taxon>Ecdysozoa</taxon>
        <taxon>Nematoda</taxon>
        <taxon>Chromadorea</taxon>
        <taxon>Rhabditida</taxon>
        <taxon>Rhabditina</taxon>
        <taxon>Rhabditomorpha</taxon>
        <taxon>Strongyloidea</taxon>
        <taxon>Ancylostomatidae</taxon>
        <taxon>Ancylostomatinae</taxon>
        <taxon>Ancylostoma</taxon>
    </lineage>
</organism>
<proteinExistence type="predicted"/>